<dbReference type="EMBL" id="VLKZ01000003">
    <property type="protein sequence ID" value="TWI58038.1"/>
    <property type="molecule type" value="Genomic_DNA"/>
</dbReference>
<reference evidence="2 3" key="1">
    <citation type="journal article" date="2015" name="Stand. Genomic Sci.">
        <title>Genomic Encyclopedia of Bacterial and Archaeal Type Strains, Phase III: the genomes of soil and plant-associated and newly described type strains.</title>
        <authorList>
            <person name="Whitman W.B."/>
            <person name="Woyke T."/>
            <person name="Klenk H.P."/>
            <person name="Zhou Y."/>
            <person name="Lilburn T.G."/>
            <person name="Beck B.J."/>
            <person name="De Vos P."/>
            <person name="Vandamme P."/>
            <person name="Eisen J.A."/>
            <person name="Garrity G."/>
            <person name="Hugenholtz P."/>
            <person name="Kyrpides N.C."/>
        </authorList>
    </citation>
    <scope>NUCLEOTIDE SEQUENCE [LARGE SCALE GENOMIC DNA]</scope>
    <source>
        <strain evidence="2 3">CGMCC 1.10116</strain>
    </source>
</reference>
<dbReference type="Proteomes" id="UP000315711">
    <property type="component" value="Unassembled WGS sequence"/>
</dbReference>
<feature type="transmembrane region" description="Helical" evidence="1">
    <location>
        <begin position="20"/>
        <end position="47"/>
    </location>
</feature>
<name>A0A562QMQ8_9BACI</name>
<comment type="caution">
    <text evidence="2">The sequence shown here is derived from an EMBL/GenBank/DDBJ whole genome shotgun (WGS) entry which is preliminary data.</text>
</comment>
<accession>A0A562QMQ8</accession>
<organism evidence="2 3">
    <name type="scientific">Halalkalibacter nanhaiisediminis</name>
    <dbReference type="NCBI Taxonomy" id="688079"/>
    <lineage>
        <taxon>Bacteria</taxon>
        <taxon>Bacillati</taxon>
        <taxon>Bacillota</taxon>
        <taxon>Bacilli</taxon>
        <taxon>Bacillales</taxon>
        <taxon>Bacillaceae</taxon>
        <taxon>Halalkalibacter</taxon>
    </lineage>
</organism>
<keyword evidence="1" id="KW-0812">Transmembrane</keyword>
<feature type="transmembrane region" description="Helical" evidence="1">
    <location>
        <begin position="88"/>
        <end position="109"/>
    </location>
</feature>
<feature type="transmembrane region" description="Helical" evidence="1">
    <location>
        <begin position="59"/>
        <end position="82"/>
    </location>
</feature>
<dbReference type="Pfam" id="PF13782">
    <property type="entry name" value="SpoVAB"/>
    <property type="match status" value="1"/>
</dbReference>
<dbReference type="InterPro" id="IPR020144">
    <property type="entry name" value="SpoVAB"/>
</dbReference>
<proteinExistence type="predicted"/>
<evidence type="ECO:0000256" key="1">
    <source>
        <dbReference type="SAM" id="Phobius"/>
    </source>
</evidence>
<keyword evidence="3" id="KW-1185">Reference proteome</keyword>
<gene>
    <name evidence="2" type="ORF">IQ10_01369</name>
</gene>
<sequence length="154" mass="16717">MSFFMKTKKTKRIIMPIESVLVMIIGLAGGLAVGGGFVAFLTVLGVVPRVTQLTKTQRLLSYYVWAIIVGTQLGSWASLYTISFNQSALWLIPIGLAAGTFVGMLAAALTEVLNVLPILAKRIGVIDRIVLLLMAIALGKMCGSLFHWIFFVEN</sequence>
<evidence type="ECO:0000313" key="3">
    <source>
        <dbReference type="Proteomes" id="UP000315711"/>
    </source>
</evidence>
<keyword evidence="1" id="KW-1133">Transmembrane helix</keyword>
<dbReference type="AlphaFoldDB" id="A0A562QMQ8"/>
<protein>
    <submittedName>
        <fullName evidence="2">Stage V sporulation protein AB</fullName>
    </submittedName>
</protein>
<evidence type="ECO:0000313" key="2">
    <source>
        <dbReference type="EMBL" id="TWI58038.1"/>
    </source>
</evidence>
<feature type="transmembrane region" description="Helical" evidence="1">
    <location>
        <begin position="129"/>
        <end position="151"/>
    </location>
</feature>
<keyword evidence="1" id="KW-0472">Membrane</keyword>